<feature type="domain" description="GFO/IDH/MocA-like oxidoreductase" evidence="3">
    <location>
        <begin position="139"/>
        <end position="263"/>
    </location>
</feature>
<dbReference type="GO" id="GO:0000166">
    <property type="term" value="F:nucleotide binding"/>
    <property type="evidence" value="ECO:0007669"/>
    <property type="project" value="InterPro"/>
</dbReference>
<gene>
    <name evidence="4" type="ORF">DPQ25_05375</name>
</gene>
<keyword evidence="5" id="KW-1185">Reference proteome</keyword>
<dbReference type="PANTHER" id="PTHR43818">
    <property type="entry name" value="BCDNA.GH03377"/>
    <property type="match status" value="1"/>
</dbReference>
<evidence type="ECO:0000259" key="2">
    <source>
        <dbReference type="Pfam" id="PF01408"/>
    </source>
</evidence>
<evidence type="ECO:0000313" key="4">
    <source>
        <dbReference type="EMBL" id="RAQ29728.1"/>
    </source>
</evidence>
<accession>A0A328UDY9</accession>
<dbReference type="EMBL" id="QLYR01000002">
    <property type="protein sequence ID" value="RAQ29728.1"/>
    <property type="molecule type" value="Genomic_DNA"/>
</dbReference>
<evidence type="ECO:0000259" key="3">
    <source>
        <dbReference type="Pfam" id="PF22725"/>
    </source>
</evidence>
<dbReference type="InterPro" id="IPR050463">
    <property type="entry name" value="Gfo/Idh/MocA_oxidrdct_glycsds"/>
</dbReference>
<protein>
    <recommendedName>
        <fullName evidence="6">Gfo/Idh/MocA family oxidoreductase</fullName>
    </recommendedName>
</protein>
<proteinExistence type="predicted"/>
<dbReference type="SUPFAM" id="SSF55347">
    <property type="entry name" value="Glyceraldehyde-3-phosphate dehydrogenase-like, C-terminal domain"/>
    <property type="match status" value="1"/>
</dbReference>
<dbReference type="SUPFAM" id="SSF51735">
    <property type="entry name" value="NAD(P)-binding Rossmann-fold domains"/>
    <property type="match status" value="1"/>
</dbReference>
<evidence type="ECO:0000313" key="5">
    <source>
        <dbReference type="Proteomes" id="UP000249377"/>
    </source>
</evidence>
<dbReference type="PANTHER" id="PTHR43818:SF11">
    <property type="entry name" value="BCDNA.GH03377"/>
    <property type="match status" value="1"/>
</dbReference>
<dbReference type="InterPro" id="IPR055170">
    <property type="entry name" value="GFO_IDH_MocA-like_dom"/>
</dbReference>
<feature type="domain" description="Gfo/Idh/MocA-like oxidoreductase N-terminal" evidence="2">
    <location>
        <begin position="6"/>
        <end position="123"/>
    </location>
</feature>
<dbReference type="GO" id="GO:0016491">
    <property type="term" value="F:oxidoreductase activity"/>
    <property type="evidence" value="ECO:0007669"/>
    <property type="project" value="UniProtKB-KW"/>
</dbReference>
<dbReference type="InterPro" id="IPR036291">
    <property type="entry name" value="NAD(P)-bd_dom_sf"/>
</dbReference>
<sequence>MSEKVKIGVFGAARGKCMIDVLEYHPEADLVAVCDKYRPLLDEVAQSAEKAGIEVALYEDFEDFFKHDMDAVILANYANEHAPFAIRLLNSGRHVLSEVLPCQTMAEAVALIEAVEASGKVYAYAENYCYMDQTFEMWRRYENGDIGEVTYAEGEYIHDCSSIWPSITYGERDHWRNREFCTFYCTHSIGPMLTITGRRPVQVVGFEGRMNPQFLKLGHHGGHAAGFIMITFDNGAIARSINGGLKREPGSINYQVYGDKGMMETERFDPSLLNVYIEGGKLCQGNLEKYAPQKFVEAELAANSGASGHNGSDFYATHFFIQKILGRPEGMKYSIDVYQAVDMGICGILAYRSILNGNAPVQVPNLRNKEERDAWRNDNACTDPAVAGDQLLPISIYGEQNIPDEVYENVRQLWLSGKNAE</sequence>
<dbReference type="Gene3D" id="3.40.50.720">
    <property type="entry name" value="NAD(P)-binding Rossmann-like Domain"/>
    <property type="match status" value="1"/>
</dbReference>
<keyword evidence="1" id="KW-0560">Oxidoreductase</keyword>
<organism evidence="4 5">
    <name type="scientific">Hydrogeniiclostridium mannosilyticum</name>
    <dbReference type="NCBI Taxonomy" id="2764322"/>
    <lineage>
        <taxon>Bacteria</taxon>
        <taxon>Bacillati</taxon>
        <taxon>Bacillota</taxon>
        <taxon>Clostridia</taxon>
        <taxon>Eubacteriales</taxon>
        <taxon>Acutalibacteraceae</taxon>
        <taxon>Hydrogeniiclostridium</taxon>
    </lineage>
</organism>
<dbReference type="Proteomes" id="UP000249377">
    <property type="component" value="Unassembled WGS sequence"/>
</dbReference>
<dbReference type="Pfam" id="PF22725">
    <property type="entry name" value="GFO_IDH_MocA_C3"/>
    <property type="match status" value="1"/>
</dbReference>
<dbReference type="Gene3D" id="3.30.360.10">
    <property type="entry name" value="Dihydrodipicolinate Reductase, domain 2"/>
    <property type="match status" value="1"/>
</dbReference>
<dbReference type="InterPro" id="IPR000683">
    <property type="entry name" value="Gfo/Idh/MocA-like_OxRdtase_N"/>
</dbReference>
<comment type="caution">
    <text evidence="4">The sequence shown here is derived from an EMBL/GenBank/DDBJ whole genome shotgun (WGS) entry which is preliminary data.</text>
</comment>
<dbReference type="AlphaFoldDB" id="A0A328UDY9"/>
<dbReference type="Pfam" id="PF01408">
    <property type="entry name" value="GFO_IDH_MocA"/>
    <property type="match status" value="1"/>
</dbReference>
<evidence type="ECO:0008006" key="6">
    <source>
        <dbReference type="Google" id="ProtNLM"/>
    </source>
</evidence>
<name>A0A328UDY9_9FIRM</name>
<evidence type="ECO:0000256" key="1">
    <source>
        <dbReference type="ARBA" id="ARBA00023002"/>
    </source>
</evidence>
<dbReference type="RefSeq" id="WP_112332158.1">
    <property type="nucleotide sequence ID" value="NZ_QLYR01000002.1"/>
</dbReference>
<reference evidence="4 5" key="1">
    <citation type="submission" date="2018-06" db="EMBL/GenBank/DDBJ databases">
        <title>Noncontiguous genome sequence of Ruminococcaceae bacterium ASD2818.</title>
        <authorList>
            <person name="Chaplin A.V."/>
            <person name="Sokolova S.R."/>
            <person name="Kochetkova T.O."/>
            <person name="Goltsov A.Y."/>
            <person name="Trofimov D.Y."/>
            <person name="Efimov B.A."/>
        </authorList>
    </citation>
    <scope>NUCLEOTIDE SEQUENCE [LARGE SCALE GENOMIC DNA]</scope>
    <source>
        <strain evidence="4 5">ASD2818</strain>
    </source>
</reference>